<name>A0ACC6P1W1_9BURK</name>
<comment type="caution">
    <text evidence="1">The sequence shown here is derived from an EMBL/GenBank/DDBJ whole genome shotgun (WGS) entry which is preliminary data.</text>
</comment>
<protein>
    <submittedName>
        <fullName evidence="1">PTS fructose transporter subunit IIA</fullName>
    </submittedName>
</protein>
<keyword evidence="2" id="KW-1185">Reference proteome</keyword>
<sequence>MVALLVIAHAPLAQAFHEAAAHVYSDCDTCLQVLDVTPDLGCDALESRIRDALQRACHPQVLILADVFGATPCNVARRFVDDERVALVSGLNVPMLWRAVSAAQKPDATLELVRQRALDGARDGVMAVERSG</sequence>
<gene>
    <name evidence="1" type="ORF">RV045_07040</name>
</gene>
<reference evidence="1" key="1">
    <citation type="submission" date="2023-10" db="EMBL/GenBank/DDBJ databases">
        <title>Amphibacter perezi, gen. nov., sp. nov. a novel taxa of the family Comamonadaceae, class Betaproteobacteria isolated from the skin microbiota of Pelophylax perezi from different populations.</title>
        <authorList>
            <person name="Costa S."/>
            <person name="Proenca D.N."/>
            <person name="Lopes I."/>
            <person name="Morais P.V."/>
        </authorList>
    </citation>
    <scope>NUCLEOTIDE SEQUENCE</scope>
    <source>
        <strain evidence="1">SL12-8</strain>
    </source>
</reference>
<dbReference type="Proteomes" id="UP001364695">
    <property type="component" value="Unassembled WGS sequence"/>
</dbReference>
<evidence type="ECO:0000313" key="2">
    <source>
        <dbReference type="Proteomes" id="UP001364695"/>
    </source>
</evidence>
<dbReference type="EMBL" id="JAWDIE010000008">
    <property type="protein sequence ID" value="MEJ7138185.1"/>
    <property type="molecule type" value="Genomic_DNA"/>
</dbReference>
<organism evidence="1 2">
    <name type="scientific">Amphibiibacter pelophylacis</name>
    <dbReference type="NCBI Taxonomy" id="1799477"/>
    <lineage>
        <taxon>Bacteria</taxon>
        <taxon>Pseudomonadati</taxon>
        <taxon>Pseudomonadota</taxon>
        <taxon>Betaproteobacteria</taxon>
        <taxon>Burkholderiales</taxon>
        <taxon>Sphaerotilaceae</taxon>
        <taxon>Amphibiibacter</taxon>
    </lineage>
</organism>
<accession>A0ACC6P1W1</accession>
<evidence type="ECO:0000313" key="1">
    <source>
        <dbReference type="EMBL" id="MEJ7138185.1"/>
    </source>
</evidence>
<proteinExistence type="predicted"/>